<accession>A0ABP1R1I8</accession>
<dbReference type="CDD" id="cd02440">
    <property type="entry name" value="AdoMet_MTases"/>
    <property type="match status" value="1"/>
</dbReference>
<evidence type="ECO:0000313" key="2">
    <source>
        <dbReference type="Proteomes" id="UP001642540"/>
    </source>
</evidence>
<dbReference type="PANTHER" id="PTHR43861:SF1">
    <property type="entry name" value="TRANS-ACONITATE 2-METHYLTRANSFERASE"/>
    <property type="match status" value="1"/>
</dbReference>
<dbReference type="Pfam" id="PF13489">
    <property type="entry name" value="Methyltransf_23"/>
    <property type="match status" value="1"/>
</dbReference>
<keyword evidence="2" id="KW-1185">Reference proteome</keyword>
<evidence type="ECO:0008006" key="3">
    <source>
        <dbReference type="Google" id="ProtNLM"/>
    </source>
</evidence>
<evidence type="ECO:0000313" key="1">
    <source>
        <dbReference type="EMBL" id="CAL8116028.1"/>
    </source>
</evidence>
<name>A0ABP1R1I8_9HEXA</name>
<reference evidence="1 2" key="1">
    <citation type="submission" date="2024-08" db="EMBL/GenBank/DDBJ databases">
        <authorList>
            <person name="Cucini C."/>
            <person name="Frati F."/>
        </authorList>
    </citation>
    <scope>NUCLEOTIDE SEQUENCE [LARGE SCALE GENOMIC DNA]</scope>
</reference>
<protein>
    <recommendedName>
        <fullName evidence="3">Juvenile hormone acid O-methyltransferase</fullName>
    </recommendedName>
</protein>
<proteinExistence type="predicted"/>
<comment type="caution">
    <text evidence="1">The sequence shown here is derived from an EMBL/GenBank/DDBJ whole genome shotgun (WGS) entry which is preliminary data.</text>
</comment>
<dbReference type="Gene3D" id="3.40.50.150">
    <property type="entry name" value="Vaccinia Virus protein VP39"/>
    <property type="match status" value="1"/>
</dbReference>
<dbReference type="InterPro" id="IPR029063">
    <property type="entry name" value="SAM-dependent_MTases_sf"/>
</dbReference>
<dbReference type="Proteomes" id="UP001642540">
    <property type="component" value="Unassembled WGS sequence"/>
</dbReference>
<sequence>MYDPDLYDKYSEFQRRDAKEFIPYIVSKMTRKPSEVVLDLGCGSGFNTRNILFPALSEVSNKETPANFVHVYAIDVSKTMVDFACIRYAHPQITYTVADVMKDETEFHCKFDKIFSLHVLHWIVDQGKALGRLFELLKTNGEIAFYYISKAPVFAVYDMMSRNPKWAPFLNDVSEFIPKSYFSADPAQDMRDIMTSIGFNVQESSNYSRKFRFDSVENMIDAAMAANPFVHKIPSELKSEYKEDFRKCFMTLLYYAPTRDSPNSVEVDYSIVLVRGQKRV</sequence>
<gene>
    <name evidence="1" type="ORF">ODALV1_LOCUS17123</name>
</gene>
<dbReference type="EMBL" id="CAXLJM020000051">
    <property type="protein sequence ID" value="CAL8116028.1"/>
    <property type="molecule type" value="Genomic_DNA"/>
</dbReference>
<dbReference type="SUPFAM" id="SSF53335">
    <property type="entry name" value="S-adenosyl-L-methionine-dependent methyltransferases"/>
    <property type="match status" value="1"/>
</dbReference>
<dbReference type="PANTHER" id="PTHR43861">
    <property type="entry name" value="TRANS-ACONITATE 2-METHYLTRANSFERASE-RELATED"/>
    <property type="match status" value="1"/>
</dbReference>
<organism evidence="1 2">
    <name type="scientific">Orchesella dallaii</name>
    <dbReference type="NCBI Taxonomy" id="48710"/>
    <lineage>
        <taxon>Eukaryota</taxon>
        <taxon>Metazoa</taxon>
        <taxon>Ecdysozoa</taxon>
        <taxon>Arthropoda</taxon>
        <taxon>Hexapoda</taxon>
        <taxon>Collembola</taxon>
        <taxon>Entomobryomorpha</taxon>
        <taxon>Entomobryoidea</taxon>
        <taxon>Orchesellidae</taxon>
        <taxon>Orchesellinae</taxon>
        <taxon>Orchesella</taxon>
    </lineage>
</organism>